<accession>A0ABV3FFR9</accession>
<dbReference type="RefSeq" id="WP_357984317.1">
    <property type="nucleotide sequence ID" value="NZ_JBFAIH010000019.1"/>
</dbReference>
<feature type="region of interest" description="Disordered" evidence="1">
    <location>
        <begin position="1"/>
        <end position="23"/>
    </location>
</feature>
<dbReference type="Proteomes" id="UP001551658">
    <property type="component" value="Unassembled WGS sequence"/>
</dbReference>
<keyword evidence="3" id="KW-1185">Reference proteome</keyword>
<comment type="caution">
    <text evidence="2">The sequence shown here is derived from an EMBL/GenBank/DDBJ whole genome shotgun (WGS) entry which is preliminary data.</text>
</comment>
<name>A0ABV3FFR9_9NOCA</name>
<evidence type="ECO:0000313" key="3">
    <source>
        <dbReference type="Proteomes" id="UP001551658"/>
    </source>
</evidence>
<protein>
    <recommendedName>
        <fullName evidence="4">DUF4254 domain-containing protein</fullName>
    </recommendedName>
</protein>
<sequence length="107" mass="11665">MGAIDAWISGQLPRPVPGSPRGTESVGGVIARFAEAWACAYWTLYSSDDPVQRHRAWDHLAEISEGYDDLVCQILRGSIILPKSWPGIGWPGLATATQQPPDIRDHG</sequence>
<dbReference type="EMBL" id="JBFAIH010000019">
    <property type="protein sequence ID" value="MEV0366403.1"/>
    <property type="molecule type" value="Genomic_DNA"/>
</dbReference>
<organism evidence="2 3">
    <name type="scientific">Nocardia fusca</name>
    <dbReference type="NCBI Taxonomy" id="941183"/>
    <lineage>
        <taxon>Bacteria</taxon>
        <taxon>Bacillati</taxon>
        <taxon>Actinomycetota</taxon>
        <taxon>Actinomycetes</taxon>
        <taxon>Mycobacteriales</taxon>
        <taxon>Nocardiaceae</taxon>
        <taxon>Nocardia</taxon>
    </lineage>
</organism>
<gene>
    <name evidence="2" type="ORF">AB0H72_27265</name>
</gene>
<evidence type="ECO:0000313" key="2">
    <source>
        <dbReference type="EMBL" id="MEV0366403.1"/>
    </source>
</evidence>
<evidence type="ECO:0008006" key="4">
    <source>
        <dbReference type="Google" id="ProtNLM"/>
    </source>
</evidence>
<proteinExistence type="predicted"/>
<reference evidence="2 3" key="1">
    <citation type="submission" date="2024-06" db="EMBL/GenBank/DDBJ databases">
        <title>The Natural Products Discovery Center: Release of the First 8490 Sequenced Strains for Exploring Actinobacteria Biosynthetic Diversity.</title>
        <authorList>
            <person name="Kalkreuter E."/>
            <person name="Kautsar S.A."/>
            <person name="Yang D."/>
            <person name="Bader C.D."/>
            <person name="Teijaro C.N."/>
            <person name="Fluegel L."/>
            <person name="Davis C.M."/>
            <person name="Simpson J.R."/>
            <person name="Lauterbach L."/>
            <person name="Steele A.D."/>
            <person name="Gui C."/>
            <person name="Meng S."/>
            <person name="Li G."/>
            <person name="Viehrig K."/>
            <person name="Ye F."/>
            <person name="Su P."/>
            <person name="Kiefer A.F."/>
            <person name="Nichols A."/>
            <person name="Cepeda A.J."/>
            <person name="Yan W."/>
            <person name="Fan B."/>
            <person name="Jiang Y."/>
            <person name="Adhikari A."/>
            <person name="Zheng C.-J."/>
            <person name="Schuster L."/>
            <person name="Cowan T.M."/>
            <person name="Smanski M.J."/>
            <person name="Chevrette M.G."/>
            <person name="De Carvalho L.P.S."/>
            <person name="Shen B."/>
        </authorList>
    </citation>
    <scope>NUCLEOTIDE SEQUENCE [LARGE SCALE GENOMIC DNA]</scope>
    <source>
        <strain evidence="2 3">NPDC050671</strain>
    </source>
</reference>
<evidence type="ECO:0000256" key="1">
    <source>
        <dbReference type="SAM" id="MobiDB-lite"/>
    </source>
</evidence>